<dbReference type="AlphaFoldDB" id="A0A1G7A4Y0"/>
<evidence type="ECO:0000256" key="1">
    <source>
        <dbReference type="SAM" id="MobiDB-lite"/>
    </source>
</evidence>
<keyword evidence="3" id="KW-1185">Reference proteome</keyword>
<dbReference type="EMBL" id="FNAH01000004">
    <property type="protein sequence ID" value="SDE09988.1"/>
    <property type="molecule type" value="Genomic_DNA"/>
</dbReference>
<proteinExistence type="predicted"/>
<evidence type="ECO:0000313" key="3">
    <source>
        <dbReference type="Proteomes" id="UP000199344"/>
    </source>
</evidence>
<dbReference type="STRING" id="591205.SAMN05421538_10433"/>
<gene>
    <name evidence="2" type="ORF">SAMN05421538_10433</name>
</gene>
<sequence length="111" mass="11762">MMQGTGIIRGGLGAALLVLAGCGPMTLADAERSCINTARDALGPRGEADIGIATDGDRVLPVARFEVSVSSDYIAGRDPALVYDNCVRRRTGGQSPSRPLYDQPGWTGRRW</sequence>
<reference evidence="2 3" key="1">
    <citation type="submission" date="2016-10" db="EMBL/GenBank/DDBJ databases">
        <authorList>
            <person name="de Groot N.N."/>
        </authorList>
    </citation>
    <scope>NUCLEOTIDE SEQUENCE [LARGE SCALE GENOMIC DNA]</scope>
    <source>
        <strain evidence="2 3">DSM 22220</strain>
    </source>
</reference>
<feature type="region of interest" description="Disordered" evidence="1">
    <location>
        <begin position="91"/>
        <end position="111"/>
    </location>
</feature>
<protein>
    <submittedName>
        <fullName evidence="2">Uncharacterized protein</fullName>
    </submittedName>
</protein>
<evidence type="ECO:0000313" key="2">
    <source>
        <dbReference type="EMBL" id="SDE09988.1"/>
    </source>
</evidence>
<organism evidence="2 3">
    <name type="scientific">Paracoccus isoporae</name>
    <dbReference type="NCBI Taxonomy" id="591205"/>
    <lineage>
        <taxon>Bacteria</taxon>
        <taxon>Pseudomonadati</taxon>
        <taxon>Pseudomonadota</taxon>
        <taxon>Alphaproteobacteria</taxon>
        <taxon>Rhodobacterales</taxon>
        <taxon>Paracoccaceae</taxon>
        <taxon>Paracoccus</taxon>
    </lineage>
</organism>
<accession>A0A1G7A4Y0</accession>
<dbReference type="RefSeq" id="WP_245727187.1">
    <property type="nucleotide sequence ID" value="NZ_FNAH01000004.1"/>
</dbReference>
<dbReference type="Proteomes" id="UP000199344">
    <property type="component" value="Unassembled WGS sequence"/>
</dbReference>
<name>A0A1G7A4Y0_9RHOB</name>